<evidence type="ECO:0000256" key="7">
    <source>
        <dbReference type="ARBA" id="ARBA00022989"/>
    </source>
</evidence>
<evidence type="ECO:0000256" key="1">
    <source>
        <dbReference type="ARBA" id="ARBA00002684"/>
    </source>
</evidence>
<evidence type="ECO:0000259" key="13">
    <source>
        <dbReference type="Pfam" id="PF00482"/>
    </source>
</evidence>
<dbReference type="GO" id="GO:0005886">
    <property type="term" value="C:plasma membrane"/>
    <property type="evidence" value="ECO:0007669"/>
    <property type="project" value="UniProtKB-SubCell"/>
</dbReference>
<evidence type="ECO:0000256" key="9">
    <source>
        <dbReference type="ARBA" id="ARBA00030750"/>
    </source>
</evidence>
<keyword evidence="8 12" id="KW-0472">Membrane</keyword>
<organism evidence="14 15">
    <name type="scientific">Hymenobacter telluris</name>
    <dbReference type="NCBI Taxonomy" id="2816474"/>
    <lineage>
        <taxon>Bacteria</taxon>
        <taxon>Pseudomonadati</taxon>
        <taxon>Bacteroidota</taxon>
        <taxon>Cytophagia</taxon>
        <taxon>Cytophagales</taxon>
        <taxon>Hymenobacteraceae</taxon>
        <taxon>Hymenobacter</taxon>
    </lineage>
</organism>
<dbReference type="RefSeq" id="WP_206987035.1">
    <property type="nucleotide sequence ID" value="NZ_JAFLQZ010000034.1"/>
</dbReference>
<comment type="subcellular location">
    <subcellularLocation>
        <location evidence="2 10">Cell membrane</location>
        <topology evidence="2 10">Multi-pass membrane protein</topology>
    </subcellularLocation>
</comment>
<dbReference type="AlphaFoldDB" id="A0A939JBN9"/>
<evidence type="ECO:0000256" key="3">
    <source>
        <dbReference type="ARBA" id="ARBA00005745"/>
    </source>
</evidence>
<sequence length="380" mass="41968">MSGLQLTPSRRTAPKPPAESFASRLGKLLNQDLAFGSRRLKDSHKEALYLELGLLLSAGVDIKAALDLQVQQQGASMQRVLAAVRDSIVGGRSLSAALQQSGHFTPYEYHSLQIGEETGQLVAIVEELARFYTRKIKQRRQVTQAMAYPIVVLSTAVAAVLFMLNFIVPMFSDVFKQFGGKLPPLTQAIVYLSALVRSYWSSGAVILLLILLALRLARRTPAYQRLASELVLRLPIIGPIVKRVYLARLCSSLALLSGAHVPLLQALTLARQMLGFWPINRALEEVEARIMRGATLYGSLQQFPIFDARMIALLKVGEEVNKLDHFFSILAQQYSEEVEYRTSLLSTALEPLIIIFLGLVVGTILVGMYLPIFQMSSAIG</sequence>
<keyword evidence="7 12" id="KW-1133">Transmembrane helix</keyword>
<dbReference type="InterPro" id="IPR018076">
    <property type="entry name" value="T2SS_GspF_dom"/>
</dbReference>
<keyword evidence="4 10" id="KW-0813">Transport</keyword>
<feature type="domain" description="Type II secretion system protein GspF" evidence="13">
    <location>
        <begin position="51"/>
        <end position="169"/>
    </location>
</feature>
<comment type="similarity">
    <text evidence="3 10">Belongs to the GSP F family.</text>
</comment>
<keyword evidence="6 10" id="KW-0812">Transmembrane</keyword>
<comment type="caution">
    <text evidence="14">The sequence shown here is derived from an EMBL/GenBank/DDBJ whole genome shotgun (WGS) entry which is preliminary data.</text>
</comment>
<evidence type="ECO:0000256" key="5">
    <source>
        <dbReference type="ARBA" id="ARBA00022475"/>
    </source>
</evidence>
<dbReference type="EMBL" id="JAFLQZ010000034">
    <property type="protein sequence ID" value="MBO0361134.1"/>
    <property type="molecule type" value="Genomic_DNA"/>
</dbReference>
<dbReference type="Proteomes" id="UP000664144">
    <property type="component" value="Unassembled WGS sequence"/>
</dbReference>
<keyword evidence="15" id="KW-1185">Reference proteome</keyword>
<protein>
    <recommendedName>
        <fullName evidence="9">General secretion pathway protein F</fullName>
    </recommendedName>
</protein>
<comment type="function">
    <text evidence="1">Component of the type II secretion system inner membrane complex required for the energy-dependent secretion of extracellular factors such as proteases and toxins from the periplasm.</text>
</comment>
<dbReference type="InterPro" id="IPR042094">
    <property type="entry name" value="T2SS_GspF_sf"/>
</dbReference>
<evidence type="ECO:0000256" key="12">
    <source>
        <dbReference type="SAM" id="Phobius"/>
    </source>
</evidence>
<evidence type="ECO:0000256" key="4">
    <source>
        <dbReference type="ARBA" id="ARBA00022448"/>
    </source>
</evidence>
<name>A0A939JBN9_9BACT</name>
<feature type="region of interest" description="Disordered" evidence="11">
    <location>
        <begin position="1"/>
        <end position="20"/>
    </location>
</feature>
<dbReference type="Gene3D" id="1.20.81.30">
    <property type="entry name" value="Type II secretion system (T2SS), domain F"/>
    <property type="match status" value="2"/>
</dbReference>
<accession>A0A939JBN9</accession>
<reference evidence="14" key="1">
    <citation type="submission" date="2021-03" db="EMBL/GenBank/DDBJ databases">
        <authorList>
            <person name="Kim M.K."/>
        </authorList>
    </citation>
    <scope>NUCLEOTIDE SEQUENCE</scope>
    <source>
        <strain evidence="14">BT186</strain>
    </source>
</reference>
<gene>
    <name evidence="14" type="ORF">J0X19_24460</name>
</gene>
<dbReference type="InterPro" id="IPR001992">
    <property type="entry name" value="T2SS_GspF/T4SS_PilC_CS"/>
</dbReference>
<feature type="domain" description="Type II secretion system protein GspF" evidence="13">
    <location>
        <begin position="250"/>
        <end position="371"/>
    </location>
</feature>
<dbReference type="GO" id="GO:0009306">
    <property type="term" value="P:protein secretion"/>
    <property type="evidence" value="ECO:0007669"/>
    <property type="project" value="InterPro"/>
</dbReference>
<dbReference type="PROSITE" id="PS00874">
    <property type="entry name" value="T2SP_F"/>
    <property type="match status" value="1"/>
</dbReference>
<dbReference type="PANTHER" id="PTHR30012">
    <property type="entry name" value="GENERAL SECRETION PATHWAY PROTEIN"/>
    <property type="match status" value="1"/>
</dbReference>
<feature type="transmembrane region" description="Helical" evidence="12">
    <location>
        <begin position="188"/>
        <end position="214"/>
    </location>
</feature>
<dbReference type="Pfam" id="PF00482">
    <property type="entry name" value="T2SSF"/>
    <property type="match status" value="2"/>
</dbReference>
<dbReference type="PANTHER" id="PTHR30012:SF0">
    <property type="entry name" value="TYPE II SECRETION SYSTEM PROTEIN F-RELATED"/>
    <property type="match status" value="1"/>
</dbReference>
<keyword evidence="5" id="KW-1003">Cell membrane</keyword>
<evidence type="ECO:0000256" key="11">
    <source>
        <dbReference type="SAM" id="MobiDB-lite"/>
    </source>
</evidence>
<feature type="transmembrane region" description="Helical" evidence="12">
    <location>
        <begin position="145"/>
        <end position="168"/>
    </location>
</feature>
<evidence type="ECO:0000313" key="15">
    <source>
        <dbReference type="Proteomes" id="UP000664144"/>
    </source>
</evidence>
<evidence type="ECO:0000256" key="8">
    <source>
        <dbReference type="ARBA" id="ARBA00023136"/>
    </source>
</evidence>
<evidence type="ECO:0000313" key="14">
    <source>
        <dbReference type="EMBL" id="MBO0361134.1"/>
    </source>
</evidence>
<dbReference type="InterPro" id="IPR003004">
    <property type="entry name" value="GspF/PilC"/>
</dbReference>
<proteinExistence type="inferred from homology"/>
<evidence type="ECO:0000256" key="10">
    <source>
        <dbReference type="RuleBase" id="RU003923"/>
    </source>
</evidence>
<evidence type="ECO:0000256" key="2">
    <source>
        <dbReference type="ARBA" id="ARBA00004651"/>
    </source>
</evidence>
<feature type="compositionally biased region" description="Polar residues" evidence="11">
    <location>
        <begin position="1"/>
        <end position="10"/>
    </location>
</feature>
<feature type="transmembrane region" description="Helical" evidence="12">
    <location>
        <begin position="352"/>
        <end position="372"/>
    </location>
</feature>
<evidence type="ECO:0000256" key="6">
    <source>
        <dbReference type="ARBA" id="ARBA00022692"/>
    </source>
</evidence>